<evidence type="ECO:0000313" key="1">
    <source>
        <dbReference type="EMBL" id="MCY1004494.1"/>
    </source>
</evidence>
<sequence length="126" mass="14575">MVVAPELIRRRWRAEEKTFRSRFWRPGTRPDSNYYSRLWWIAELTSGADGDYERTRKVLSGQARATAIFVRSLSHYFPAVQACAEVLAEEQGEVVARAVRELYRELALLPREALSDSDIAEILAMR</sequence>
<accession>A0A9X3EJR4</accession>
<gene>
    <name evidence="1" type="ORF">OV079_02695</name>
</gene>
<proteinExistence type="predicted"/>
<dbReference type="RefSeq" id="WP_267778437.1">
    <property type="nucleotide sequence ID" value="NZ_JAPNKE010000002.1"/>
</dbReference>
<organism evidence="1 2">
    <name type="scientific">Nannocystis pusilla</name>
    <dbReference type="NCBI Taxonomy" id="889268"/>
    <lineage>
        <taxon>Bacteria</taxon>
        <taxon>Pseudomonadati</taxon>
        <taxon>Myxococcota</taxon>
        <taxon>Polyangia</taxon>
        <taxon>Nannocystales</taxon>
        <taxon>Nannocystaceae</taxon>
        <taxon>Nannocystis</taxon>
    </lineage>
</organism>
<dbReference type="AlphaFoldDB" id="A0A9X3EJR4"/>
<dbReference type="EMBL" id="JAPNKE010000002">
    <property type="protein sequence ID" value="MCY1004494.1"/>
    <property type="molecule type" value="Genomic_DNA"/>
</dbReference>
<comment type="caution">
    <text evidence="1">The sequence shown here is derived from an EMBL/GenBank/DDBJ whole genome shotgun (WGS) entry which is preliminary data.</text>
</comment>
<dbReference type="InterPro" id="IPR045920">
    <property type="entry name" value="DUF6339"/>
</dbReference>
<reference evidence="1" key="1">
    <citation type="submission" date="2022-11" db="EMBL/GenBank/DDBJ databases">
        <title>Minimal conservation of predation-associated metabolite biosynthetic gene clusters underscores biosynthetic potential of Myxococcota including descriptions for ten novel species: Archangium lansinium sp. nov., Myxococcus landrumus sp. nov., Nannocystis bai.</title>
        <authorList>
            <person name="Ahearne A."/>
            <person name="Stevens C."/>
            <person name="Phillips K."/>
        </authorList>
    </citation>
    <scope>NUCLEOTIDE SEQUENCE</scope>
    <source>
        <strain evidence="1">Na p29</strain>
    </source>
</reference>
<dbReference type="Proteomes" id="UP001150924">
    <property type="component" value="Unassembled WGS sequence"/>
</dbReference>
<protein>
    <submittedName>
        <fullName evidence="1">DUF6339 family protein</fullName>
    </submittedName>
</protein>
<keyword evidence="2" id="KW-1185">Reference proteome</keyword>
<dbReference type="Pfam" id="PF19866">
    <property type="entry name" value="DUF6339"/>
    <property type="match status" value="1"/>
</dbReference>
<name>A0A9X3EJR4_9BACT</name>
<evidence type="ECO:0000313" key="2">
    <source>
        <dbReference type="Proteomes" id="UP001150924"/>
    </source>
</evidence>